<proteinExistence type="predicted"/>
<evidence type="ECO:0000313" key="3">
    <source>
        <dbReference type="Proteomes" id="UP000462501"/>
    </source>
</evidence>
<dbReference type="RefSeq" id="WP_162220469.1">
    <property type="nucleotide sequence ID" value="NZ_JANJZM010000007.1"/>
</dbReference>
<evidence type="ECO:0000313" key="2">
    <source>
        <dbReference type="EMBL" id="NDO38098.1"/>
    </source>
</evidence>
<dbReference type="AlphaFoldDB" id="A0A845ST97"/>
<gene>
    <name evidence="2" type="ORF">FMM72_02370</name>
</gene>
<name>A0A845ST97_9FIRM</name>
<keyword evidence="1" id="KW-0812">Transmembrane</keyword>
<accession>A0A845ST97</accession>
<sequence length="140" mass="16308">MKDQYIRDLKKLRNGGKIIWNVMTDILSTMAIIFFRRPQSYLRIGIYISACSYVLATAIHMKIYCCAHFSHRIALAWGLPKRGARTYLHSKRHTSPIFAIGGFLYKHLYYRAFGNEGYDKSGKLIWHTDTNLMLDKSDKI</sequence>
<keyword evidence="1" id="KW-1133">Transmembrane helix</keyword>
<reference evidence="2 3" key="1">
    <citation type="submission" date="2019-06" db="EMBL/GenBank/DDBJ databases">
        <title>Draft genome sequences of 15 bacterial species constituting the stable defined intestinal microbiota of the GM15 gnotobiotic mouse model.</title>
        <authorList>
            <person name="Elie C."/>
            <person name="Mathieu A."/>
            <person name="Saliou A."/>
            <person name="Darnaud M."/>
            <person name="Leulier F."/>
            <person name="Tamellini A."/>
        </authorList>
    </citation>
    <scope>NUCLEOTIDE SEQUENCE [LARGE SCALE GENOMIC DNA]</scope>
    <source>
        <strain evidence="2 3">JM4-15</strain>
    </source>
</reference>
<organism evidence="2 3">
    <name type="scientific">Anaerotruncus colihominis</name>
    <dbReference type="NCBI Taxonomy" id="169435"/>
    <lineage>
        <taxon>Bacteria</taxon>
        <taxon>Bacillati</taxon>
        <taxon>Bacillota</taxon>
        <taxon>Clostridia</taxon>
        <taxon>Eubacteriales</taxon>
        <taxon>Oscillospiraceae</taxon>
        <taxon>Anaerotruncus</taxon>
    </lineage>
</organism>
<keyword evidence="1" id="KW-0472">Membrane</keyword>
<dbReference type="EMBL" id="VIQT01000005">
    <property type="protein sequence ID" value="NDO38098.1"/>
    <property type="molecule type" value="Genomic_DNA"/>
</dbReference>
<comment type="caution">
    <text evidence="2">The sequence shown here is derived from an EMBL/GenBank/DDBJ whole genome shotgun (WGS) entry which is preliminary data.</text>
</comment>
<protein>
    <submittedName>
        <fullName evidence="2">Uncharacterized protein</fullName>
    </submittedName>
</protein>
<feature type="transmembrane region" description="Helical" evidence="1">
    <location>
        <begin position="18"/>
        <end position="35"/>
    </location>
</feature>
<feature type="transmembrane region" description="Helical" evidence="1">
    <location>
        <begin position="41"/>
        <end position="61"/>
    </location>
</feature>
<dbReference type="Proteomes" id="UP000462501">
    <property type="component" value="Unassembled WGS sequence"/>
</dbReference>
<evidence type="ECO:0000256" key="1">
    <source>
        <dbReference type="SAM" id="Phobius"/>
    </source>
</evidence>